<accession>A0A292YI98</accession>
<comment type="caution">
    <text evidence="2">The sequence shown here is derived from an EMBL/GenBank/DDBJ whole genome shotgun (WGS) entry which is preliminary data.</text>
</comment>
<evidence type="ECO:0000313" key="2">
    <source>
        <dbReference type="EMBL" id="GAX88423.1"/>
    </source>
</evidence>
<dbReference type="Pfam" id="PF15978">
    <property type="entry name" value="TnsD"/>
    <property type="match status" value="1"/>
</dbReference>
<name>A0A292YI98_9BACL</name>
<evidence type="ECO:0000259" key="1">
    <source>
        <dbReference type="Pfam" id="PF15978"/>
    </source>
</evidence>
<evidence type="ECO:0000313" key="3">
    <source>
        <dbReference type="Proteomes" id="UP000217785"/>
    </source>
</evidence>
<dbReference type="AlphaFoldDB" id="A0A292YI98"/>
<reference evidence="3" key="1">
    <citation type="submission" date="2017-07" db="EMBL/GenBank/DDBJ databases">
        <title>Draft genome sequence of Effusibacillus lacus strain skLN1.</title>
        <authorList>
            <person name="Watanabe M."/>
            <person name="Kojima H."/>
            <person name="Fukui M."/>
        </authorList>
    </citation>
    <scope>NUCLEOTIDE SEQUENCE [LARGE SCALE GENOMIC DNA]</scope>
    <source>
        <strain evidence="3">skLN1</strain>
    </source>
</reference>
<organism evidence="2 3">
    <name type="scientific">Effusibacillus lacus</name>
    <dbReference type="NCBI Taxonomy" id="1348429"/>
    <lineage>
        <taxon>Bacteria</taxon>
        <taxon>Bacillati</taxon>
        <taxon>Bacillota</taxon>
        <taxon>Bacilli</taxon>
        <taxon>Bacillales</taxon>
        <taxon>Alicyclobacillaceae</taxon>
        <taxon>Effusibacillus</taxon>
    </lineage>
</organism>
<sequence>MKQDNLSLRKIAKELGVDTNTVIKYSKPTSSFEIVNQNEAVTKQTNNAKKIKPEERKKSPVNKETGQANRVNWELRDLELSIIVETECKKILADLDNKPTRVTFSRVAKRIGKLNFMQRNKGKLPITMSVLGQYVESVEHFQTRRVKWIVQELVAGNEELKRWRIEKLAGLKPGYGEQVQDEIEKQLKQFAFYAPKPWSEGEITWRQLN</sequence>
<dbReference type="EMBL" id="BDUF01000002">
    <property type="protein sequence ID" value="GAX88423.1"/>
    <property type="molecule type" value="Genomic_DNA"/>
</dbReference>
<proteinExistence type="predicted"/>
<keyword evidence="3" id="KW-1185">Reference proteome</keyword>
<dbReference type="Proteomes" id="UP000217785">
    <property type="component" value="Unassembled WGS sequence"/>
</dbReference>
<dbReference type="InterPro" id="IPR032750">
    <property type="entry name" value="TnsD_C"/>
</dbReference>
<gene>
    <name evidence="2" type="ORF">EFBL_0032</name>
</gene>
<feature type="domain" description="Transposon Tn7 transposition protein TnsD C-terminal" evidence="1">
    <location>
        <begin position="57"/>
        <end position="131"/>
    </location>
</feature>
<protein>
    <recommendedName>
        <fullName evidence="1">Transposon Tn7 transposition protein TnsD C-terminal domain-containing protein</fullName>
    </recommendedName>
</protein>